<evidence type="ECO:0000256" key="2">
    <source>
        <dbReference type="SAM" id="MobiDB-lite"/>
    </source>
</evidence>
<feature type="domain" description="MucBP" evidence="4">
    <location>
        <begin position="578"/>
        <end position="654"/>
    </location>
</feature>
<dbReference type="RefSeq" id="WP_203630750.1">
    <property type="nucleotide sequence ID" value="NZ_BNJR01000017.1"/>
</dbReference>
<evidence type="ECO:0000259" key="4">
    <source>
        <dbReference type="Pfam" id="PF06458"/>
    </source>
</evidence>
<gene>
    <name evidence="6" type="ORF">YK48G_21900</name>
</gene>
<dbReference type="EMBL" id="BNJR01000017">
    <property type="protein sequence ID" value="GHP14765.1"/>
    <property type="molecule type" value="Genomic_DNA"/>
</dbReference>
<feature type="domain" description="MucBP" evidence="4">
    <location>
        <begin position="385"/>
        <end position="474"/>
    </location>
</feature>
<feature type="region of interest" description="Disordered" evidence="2">
    <location>
        <begin position="655"/>
        <end position="706"/>
    </location>
</feature>
<proteinExistence type="predicted"/>
<sequence>MVNHKGIDDYHGFKLMLITIMSALIMLFVGLTLTATTARGAGETNFVPGKSDFNISKTVGLQYTYQHPALNQVQGAKAWQGAKYAAAIPDDAKGIDKQTGNAYIDEWLPDYAFQYFLYLEAFDQKYSSISTFRDNFSKDEMKTLKSLTSDQSKQNAGTEESPKASVYYNALMSMQTLEGLQYATDLTTINLDPDPTVSAAVFGTAAKNGNLWDISALTNLKELTSVSMQMFSVNDIAALANKPKLQQVALAYNQIADLSPLATNKNNPNLDLTRGFSHQHILLNPVTLRTGTTTYTTPSFIIKDLQAHNLPVKPYDSDTEQSKYAALYPSTSDSQNVDPTTLNWTNFIPDPTDYYGALSSHWNDANSDFEGWIMVPYQFKAGVGNVNVNYQMLQADGNQLTLAPTTVISGTVGDPYNLGNNSETAYTLNRLLGILGYKAFTVLDGTGQYSDYLANNGKANAVGQTGTFTEALQARTIIFTQGTSKINVAYGYADPNEATKFVPFNEAGTQTPVSMEKEGQVGTALNLDDVKRDFPRYEFVGVGTIENGQLKKLANGPILFGNNDKQIVLLYQKAADATITVNYVDTNGKALTNVANSTIAGYPDDKLASTDITSLTKKIDGYTFDHYQDAKGNKLDNLADQTYAGLNGKLTVVYKKSTTPTPPNPPTPTPTPQPTPTPDSTPTAPAGNSATASNADSKPATASKANPSVIAKKGEAVYSLKKIYLYKGQTFKKAQRIVGYAKKPRVNRPMFVVTNYAHSKNGILRYVVKDVNHHSKTAGKKGYITANWQYVRPVYYRSSHRTLTVISPRGVNEYKNKNLTSKVKNYKQGTRLKVKGFVTHHLTTRYLLENGHYVTGNRKLVIASRTPQPKQIKVKKTIYRYHDTNFNKRLNPVKKGTVLKVKKWTYSHEYSLTTFGAKRYQVAGGYVTANPRFVKIIK</sequence>
<feature type="compositionally biased region" description="Polar residues" evidence="2">
    <location>
        <begin position="686"/>
        <end position="696"/>
    </location>
</feature>
<name>A0ABQ3W0R9_9LACO</name>
<feature type="domain" description="DUF5776" evidence="5">
    <location>
        <begin position="795"/>
        <end position="861"/>
    </location>
</feature>
<comment type="caution">
    <text evidence="6">The sequence shown here is derived from an EMBL/GenBank/DDBJ whole genome shotgun (WGS) entry which is preliminary data.</text>
</comment>
<dbReference type="Gene3D" id="3.80.10.10">
    <property type="entry name" value="Ribonuclease Inhibitor"/>
    <property type="match status" value="1"/>
</dbReference>
<keyword evidence="3" id="KW-1133">Transmembrane helix</keyword>
<accession>A0ABQ3W0R9</accession>
<dbReference type="InterPro" id="IPR032675">
    <property type="entry name" value="LRR_dom_sf"/>
</dbReference>
<dbReference type="Gene3D" id="3.10.20.320">
    <property type="entry name" value="Putative peptidoglycan bound protein (lpxtg motif)"/>
    <property type="match status" value="2"/>
</dbReference>
<evidence type="ECO:0000256" key="1">
    <source>
        <dbReference type="ARBA" id="ARBA00022737"/>
    </source>
</evidence>
<evidence type="ECO:0000256" key="3">
    <source>
        <dbReference type="SAM" id="Phobius"/>
    </source>
</evidence>
<dbReference type="Pfam" id="PF06458">
    <property type="entry name" value="MucBP"/>
    <property type="match status" value="2"/>
</dbReference>
<dbReference type="InterPro" id="IPR009459">
    <property type="entry name" value="MucBP_dom"/>
</dbReference>
<keyword evidence="3" id="KW-0812">Transmembrane</keyword>
<keyword evidence="7" id="KW-1185">Reference proteome</keyword>
<feature type="transmembrane region" description="Helical" evidence="3">
    <location>
        <begin position="12"/>
        <end position="33"/>
    </location>
</feature>
<feature type="domain" description="DUF5776" evidence="5">
    <location>
        <begin position="868"/>
        <end position="934"/>
    </location>
</feature>
<reference evidence="6 7" key="1">
    <citation type="journal article" date="2021" name="Int. J. Syst. Evol. Microbiol.">
        <title>Lentilactobacillus fungorum sp. nov., isolated from spent mushroom substrates.</title>
        <authorList>
            <person name="Tohno M."/>
            <person name="Tanizawa Y."/>
            <person name="Kojima Y."/>
            <person name="Sakamoto M."/>
            <person name="Ohkuma M."/>
            <person name="Kobayashi H."/>
        </authorList>
    </citation>
    <scope>NUCLEOTIDE SEQUENCE [LARGE SCALE GENOMIC DNA]</scope>
    <source>
        <strain evidence="6 7">YK48G</strain>
    </source>
</reference>
<keyword evidence="1" id="KW-0677">Repeat</keyword>
<organism evidence="6 7">
    <name type="scientific">Lentilactobacillus fungorum</name>
    <dbReference type="NCBI Taxonomy" id="2201250"/>
    <lineage>
        <taxon>Bacteria</taxon>
        <taxon>Bacillati</taxon>
        <taxon>Bacillota</taxon>
        <taxon>Bacilli</taxon>
        <taxon>Lactobacillales</taxon>
        <taxon>Lactobacillaceae</taxon>
        <taxon>Lentilactobacillus</taxon>
    </lineage>
</organism>
<dbReference type="Pfam" id="PF19087">
    <property type="entry name" value="DUF5776"/>
    <property type="match status" value="2"/>
</dbReference>
<dbReference type="InterPro" id="IPR044081">
    <property type="entry name" value="DUF5776"/>
</dbReference>
<feature type="compositionally biased region" description="Pro residues" evidence="2">
    <location>
        <begin position="660"/>
        <end position="679"/>
    </location>
</feature>
<evidence type="ECO:0000313" key="6">
    <source>
        <dbReference type="EMBL" id="GHP14765.1"/>
    </source>
</evidence>
<evidence type="ECO:0008006" key="8">
    <source>
        <dbReference type="Google" id="ProtNLM"/>
    </source>
</evidence>
<protein>
    <recommendedName>
        <fullName evidence="8">MucBP domain protein</fullName>
    </recommendedName>
</protein>
<evidence type="ECO:0000313" key="7">
    <source>
        <dbReference type="Proteomes" id="UP000604765"/>
    </source>
</evidence>
<dbReference type="Proteomes" id="UP000604765">
    <property type="component" value="Unassembled WGS sequence"/>
</dbReference>
<keyword evidence="3" id="KW-0472">Membrane</keyword>
<evidence type="ECO:0000259" key="5">
    <source>
        <dbReference type="Pfam" id="PF19087"/>
    </source>
</evidence>